<keyword evidence="8" id="KW-1185">Reference proteome</keyword>
<evidence type="ECO:0000256" key="4">
    <source>
        <dbReference type="PIRSR" id="PIRSR602401-1"/>
    </source>
</evidence>
<keyword evidence="5" id="KW-0560">Oxidoreductase</keyword>
<feature type="binding site" description="axial binding residue" evidence="4">
    <location>
        <position position="437"/>
    </location>
    <ligand>
        <name>heme</name>
        <dbReference type="ChEBI" id="CHEBI:30413"/>
    </ligand>
    <ligandPart>
        <name>Fe</name>
        <dbReference type="ChEBI" id="CHEBI:18248"/>
    </ligandPart>
</feature>
<dbReference type="PANTHER" id="PTHR24305">
    <property type="entry name" value="CYTOCHROME P450"/>
    <property type="match status" value="1"/>
</dbReference>
<dbReference type="Gene3D" id="1.10.630.10">
    <property type="entry name" value="Cytochrome P450"/>
    <property type="match status" value="1"/>
</dbReference>
<dbReference type="InterPro" id="IPR050121">
    <property type="entry name" value="Cytochrome_P450_monoxygenase"/>
</dbReference>
<comment type="cofactor">
    <cofactor evidence="1 4">
        <name>heme</name>
        <dbReference type="ChEBI" id="CHEBI:30413"/>
    </cofactor>
</comment>
<comment type="similarity">
    <text evidence="5">Belongs to the cytochrome P450 family.</text>
</comment>
<evidence type="ECO:0000256" key="6">
    <source>
        <dbReference type="SAM" id="Phobius"/>
    </source>
</evidence>
<keyword evidence="6" id="KW-0472">Membrane</keyword>
<dbReference type="OrthoDB" id="1470350at2759"/>
<dbReference type="Proteomes" id="UP000800092">
    <property type="component" value="Unassembled WGS sequence"/>
</dbReference>
<reference evidence="7" key="1">
    <citation type="journal article" date="2020" name="Stud. Mycol.">
        <title>101 Dothideomycetes genomes: a test case for predicting lifestyles and emergence of pathogens.</title>
        <authorList>
            <person name="Haridas S."/>
            <person name="Albert R."/>
            <person name="Binder M."/>
            <person name="Bloem J."/>
            <person name="Labutti K."/>
            <person name="Salamov A."/>
            <person name="Andreopoulos B."/>
            <person name="Baker S."/>
            <person name="Barry K."/>
            <person name="Bills G."/>
            <person name="Bluhm B."/>
            <person name="Cannon C."/>
            <person name="Castanera R."/>
            <person name="Culley D."/>
            <person name="Daum C."/>
            <person name="Ezra D."/>
            <person name="Gonzalez J."/>
            <person name="Henrissat B."/>
            <person name="Kuo A."/>
            <person name="Liang C."/>
            <person name="Lipzen A."/>
            <person name="Lutzoni F."/>
            <person name="Magnuson J."/>
            <person name="Mondo S."/>
            <person name="Nolan M."/>
            <person name="Ohm R."/>
            <person name="Pangilinan J."/>
            <person name="Park H.-J."/>
            <person name="Ramirez L."/>
            <person name="Alfaro M."/>
            <person name="Sun H."/>
            <person name="Tritt A."/>
            <person name="Yoshinaga Y."/>
            <person name="Zwiers L.-H."/>
            <person name="Turgeon B."/>
            <person name="Goodwin S."/>
            <person name="Spatafora J."/>
            <person name="Crous P."/>
            <person name="Grigoriev I."/>
        </authorList>
    </citation>
    <scope>NUCLEOTIDE SEQUENCE</scope>
    <source>
        <strain evidence="7">Tuck. ex Michener</strain>
    </source>
</reference>
<dbReference type="GO" id="GO:0016705">
    <property type="term" value="F:oxidoreductase activity, acting on paired donors, with incorporation or reduction of molecular oxygen"/>
    <property type="evidence" value="ECO:0007669"/>
    <property type="project" value="InterPro"/>
</dbReference>
<gene>
    <name evidence="7" type="ORF">EV356DRAFT_558668</name>
</gene>
<keyword evidence="4 5" id="KW-0349">Heme</keyword>
<dbReference type="SUPFAM" id="SSF48264">
    <property type="entry name" value="Cytochrome P450"/>
    <property type="match status" value="1"/>
</dbReference>
<dbReference type="AlphaFoldDB" id="A0A6A6HEU8"/>
<dbReference type="GO" id="GO:0004497">
    <property type="term" value="F:monooxygenase activity"/>
    <property type="evidence" value="ECO:0007669"/>
    <property type="project" value="UniProtKB-KW"/>
</dbReference>
<accession>A0A6A6HEU8</accession>
<dbReference type="InterPro" id="IPR002401">
    <property type="entry name" value="Cyt_P450_E_grp-I"/>
</dbReference>
<keyword evidence="6" id="KW-1133">Transmembrane helix</keyword>
<dbReference type="PRINTS" id="PR00463">
    <property type="entry name" value="EP450I"/>
</dbReference>
<name>A0A6A6HEU8_VIRVR</name>
<evidence type="ECO:0000313" key="7">
    <source>
        <dbReference type="EMBL" id="KAF2235990.1"/>
    </source>
</evidence>
<feature type="transmembrane region" description="Helical" evidence="6">
    <location>
        <begin position="12"/>
        <end position="30"/>
    </location>
</feature>
<dbReference type="PROSITE" id="PS00086">
    <property type="entry name" value="CYTOCHROME_P450"/>
    <property type="match status" value="1"/>
</dbReference>
<sequence>MAIPSVQMLQYLLNGRTLLTFFLMGLYNLFFHPLRKFPGPWTAAVSNYQYCHWFLGGKQPCKILQLHEKYGSVVRIASNDLSFNSATSWRDIYEYRPSHKPFLKSTFYEGGSFADKCGSIVSERDPVVHNSMRRYLSQAFSQGSLTDQEYLISDVIDKSIKRIGMCSEEGIDIAQWFTRMTFDIIGDLAFGETFHGIESGETHPWIARITGAMTKGAIADCFARFPAIAKVLKTLIPGTIESAVMDTKINEKYSIELVNIRISKDTSRKDFFTRILKERDPEKVSDIQVAAHASDFVVAGSETTATCLACITYYLLTSPVIATKLKEEIRNTFTSYSQISAASTTSLEYLNAVILEGLRIYPPLPFALPRLVPEGGDTVDGHFIPAGTTVSTNPIAASLSPANFENPFNFEPNRWLSENEKDNLAASQPFSLGPRGCIGKSLGWMELRTTLAKLHWTCNFELISRNLDWHRDSRMHTLWQKPELRVRIKPRQD</sequence>
<dbReference type="PRINTS" id="PR00385">
    <property type="entry name" value="P450"/>
</dbReference>
<protein>
    <submittedName>
        <fullName evidence="7">Putative cytochrome P450</fullName>
    </submittedName>
</protein>
<dbReference type="GO" id="GO:0005506">
    <property type="term" value="F:iron ion binding"/>
    <property type="evidence" value="ECO:0007669"/>
    <property type="project" value="InterPro"/>
</dbReference>
<keyword evidence="6" id="KW-0812">Transmembrane</keyword>
<organism evidence="7 8">
    <name type="scientific">Viridothelium virens</name>
    <name type="common">Speckled blister lichen</name>
    <name type="synonym">Trypethelium virens</name>
    <dbReference type="NCBI Taxonomy" id="1048519"/>
    <lineage>
        <taxon>Eukaryota</taxon>
        <taxon>Fungi</taxon>
        <taxon>Dikarya</taxon>
        <taxon>Ascomycota</taxon>
        <taxon>Pezizomycotina</taxon>
        <taxon>Dothideomycetes</taxon>
        <taxon>Dothideomycetes incertae sedis</taxon>
        <taxon>Trypetheliales</taxon>
        <taxon>Trypetheliaceae</taxon>
        <taxon>Viridothelium</taxon>
    </lineage>
</organism>
<proteinExistence type="inferred from homology"/>
<evidence type="ECO:0000256" key="5">
    <source>
        <dbReference type="RuleBase" id="RU000461"/>
    </source>
</evidence>
<dbReference type="InterPro" id="IPR036396">
    <property type="entry name" value="Cyt_P450_sf"/>
</dbReference>
<evidence type="ECO:0000256" key="3">
    <source>
        <dbReference type="ARBA" id="ARBA00023004"/>
    </source>
</evidence>
<evidence type="ECO:0000256" key="2">
    <source>
        <dbReference type="ARBA" id="ARBA00022723"/>
    </source>
</evidence>
<keyword evidence="3 4" id="KW-0408">Iron</keyword>
<keyword evidence="5" id="KW-0503">Monooxygenase</keyword>
<evidence type="ECO:0000313" key="8">
    <source>
        <dbReference type="Proteomes" id="UP000800092"/>
    </source>
</evidence>
<dbReference type="GO" id="GO:0020037">
    <property type="term" value="F:heme binding"/>
    <property type="evidence" value="ECO:0007669"/>
    <property type="project" value="InterPro"/>
</dbReference>
<dbReference type="InterPro" id="IPR017972">
    <property type="entry name" value="Cyt_P450_CS"/>
</dbReference>
<evidence type="ECO:0000256" key="1">
    <source>
        <dbReference type="ARBA" id="ARBA00001971"/>
    </source>
</evidence>
<keyword evidence="2 4" id="KW-0479">Metal-binding</keyword>
<dbReference type="CDD" id="cd11058">
    <property type="entry name" value="CYP60B-like"/>
    <property type="match status" value="1"/>
</dbReference>
<dbReference type="EMBL" id="ML991788">
    <property type="protein sequence ID" value="KAF2235990.1"/>
    <property type="molecule type" value="Genomic_DNA"/>
</dbReference>
<dbReference type="PANTHER" id="PTHR24305:SF161">
    <property type="entry name" value="P450, PUTATIVE (EUROFUNG)-RELATED"/>
    <property type="match status" value="1"/>
</dbReference>
<dbReference type="InterPro" id="IPR001128">
    <property type="entry name" value="Cyt_P450"/>
</dbReference>
<dbReference type="Pfam" id="PF00067">
    <property type="entry name" value="p450"/>
    <property type="match status" value="1"/>
</dbReference>